<dbReference type="AlphaFoldDB" id="A0AAU9D548"/>
<evidence type="ECO:0000256" key="1">
    <source>
        <dbReference type="SAM" id="Phobius"/>
    </source>
</evidence>
<sequence length="293" mass="32359">MSKDVQITEEELNANKNTQNKGTYQKITRKDLNKIYWRLQIFGLGLTSTNDNMQAIAFLTAMVPALKRLYAKADLKTRVKAMQRHLMMFLSQNTASGMILGITTAIEETTNEDEKEAVIAVKAGMMGPLAGIGDSVFKITIQAIAGSIGAAYALQGNFLGPILMFIIYNAINIAVKYYGIIAGYEKGIQYIQSGEQAKVMQKIINVSTMVGVIVLGSLIAQYVKINVGTVIRMDKTTIKIQKLLDGIMPQLLPLLFTLFLYKLQDYMPRKYMIWLIFGILALGTVLAVGGILV</sequence>
<dbReference type="PANTHER" id="PTHR32502:SF27">
    <property type="entry name" value="PTS SYSTEM, MANNOSE-SPECIFIC IID COMPONENT"/>
    <property type="match status" value="1"/>
</dbReference>
<dbReference type="RefSeq" id="WP_317634725.1">
    <property type="nucleotide sequence ID" value="NZ_AP026802.1"/>
</dbReference>
<dbReference type="Pfam" id="PF03613">
    <property type="entry name" value="EIID-AGA"/>
    <property type="match status" value="1"/>
</dbReference>
<keyword evidence="1" id="KW-0472">Membrane</keyword>
<dbReference type="GO" id="GO:0009401">
    <property type="term" value="P:phosphoenolpyruvate-dependent sugar phosphotransferase system"/>
    <property type="evidence" value="ECO:0007669"/>
    <property type="project" value="InterPro"/>
</dbReference>
<dbReference type="GO" id="GO:0005886">
    <property type="term" value="C:plasma membrane"/>
    <property type="evidence" value="ECO:0007669"/>
    <property type="project" value="TreeGrafter"/>
</dbReference>
<feature type="transmembrane region" description="Helical" evidence="1">
    <location>
        <begin position="243"/>
        <end position="261"/>
    </location>
</feature>
<dbReference type="PANTHER" id="PTHR32502">
    <property type="entry name" value="N-ACETYLGALACTOSAMINE PERMEASE II COMPONENT-RELATED"/>
    <property type="match status" value="1"/>
</dbReference>
<protein>
    <submittedName>
        <fullName evidence="2">PTS mannose transporter subunit IID</fullName>
    </submittedName>
</protein>
<keyword evidence="1" id="KW-0812">Transmembrane</keyword>
<feature type="transmembrane region" description="Helical" evidence="1">
    <location>
        <begin position="273"/>
        <end position="292"/>
    </location>
</feature>
<keyword evidence="3" id="KW-1185">Reference proteome</keyword>
<proteinExistence type="predicted"/>
<dbReference type="InterPro" id="IPR050303">
    <property type="entry name" value="GatZ_KbaZ_carbometab"/>
</dbReference>
<dbReference type="EMBL" id="AP026802">
    <property type="protein sequence ID" value="BDR58899.1"/>
    <property type="molecule type" value="Genomic_DNA"/>
</dbReference>
<name>A0AAU9D548_9LACO</name>
<feature type="transmembrane region" description="Helical" evidence="1">
    <location>
        <begin position="203"/>
        <end position="223"/>
    </location>
</feature>
<dbReference type="KEGG" id="xap:XA3_13400"/>
<accession>A0AAU9D548</accession>
<keyword evidence="1" id="KW-1133">Transmembrane helix</keyword>
<reference evidence="2 3" key="1">
    <citation type="journal article" date="2023" name="Microbiol. Spectr.">
        <title>Symbiosis of Carpenter Bees with Uncharacterized Lactic Acid Bacteria Showing NAD Auxotrophy.</title>
        <authorList>
            <person name="Kawasaki S."/>
            <person name="Ozawa K."/>
            <person name="Mori T."/>
            <person name="Yamamoto A."/>
            <person name="Ito M."/>
            <person name="Ohkuma M."/>
            <person name="Sakamoto M."/>
            <person name="Matsutani M."/>
        </authorList>
    </citation>
    <scope>NUCLEOTIDE SEQUENCE [LARGE SCALE GENOMIC DNA]</scope>
    <source>
        <strain evidence="2 3">XA3</strain>
    </source>
</reference>
<organism evidence="2 3">
    <name type="scientific">Xylocopilactobacillus apicola</name>
    <dbReference type="NCBI Taxonomy" id="2932184"/>
    <lineage>
        <taxon>Bacteria</taxon>
        <taxon>Bacillati</taxon>
        <taxon>Bacillota</taxon>
        <taxon>Bacilli</taxon>
        <taxon>Lactobacillales</taxon>
        <taxon>Lactobacillaceae</taxon>
        <taxon>Xylocopilactobacillus</taxon>
    </lineage>
</organism>
<feature type="transmembrane region" description="Helical" evidence="1">
    <location>
        <begin position="162"/>
        <end position="182"/>
    </location>
</feature>
<gene>
    <name evidence="2" type="primary">PTS-EII_2</name>
    <name evidence="2" type="ORF">XA3_13400</name>
</gene>
<evidence type="ECO:0000313" key="2">
    <source>
        <dbReference type="EMBL" id="BDR58899.1"/>
    </source>
</evidence>
<dbReference type="Proteomes" id="UP001321861">
    <property type="component" value="Chromosome"/>
</dbReference>
<dbReference type="PROSITE" id="PS51108">
    <property type="entry name" value="PTS_EIID"/>
    <property type="match status" value="1"/>
</dbReference>
<evidence type="ECO:0000313" key="3">
    <source>
        <dbReference type="Proteomes" id="UP001321861"/>
    </source>
</evidence>
<dbReference type="InterPro" id="IPR004704">
    <property type="entry name" value="PTS_IID_man"/>
</dbReference>